<comment type="caution">
    <text evidence="1">The sequence shown here is derived from an EMBL/GenBank/DDBJ whole genome shotgun (WGS) entry which is preliminary data.</text>
</comment>
<dbReference type="OrthoDB" id="9780153at2"/>
<keyword evidence="2" id="KW-1185">Reference proteome</keyword>
<accession>A0A225CY55</accession>
<evidence type="ECO:0008006" key="3">
    <source>
        <dbReference type="Google" id="ProtNLM"/>
    </source>
</evidence>
<dbReference type="EMBL" id="NIDE01000020">
    <property type="protein sequence ID" value="OWK34162.1"/>
    <property type="molecule type" value="Genomic_DNA"/>
</dbReference>
<evidence type="ECO:0000313" key="1">
    <source>
        <dbReference type="EMBL" id="OWK34162.1"/>
    </source>
</evidence>
<reference evidence="2" key="1">
    <citation type="submission" date="2017-06" db="EMBL/GenBank/DDBJ databases">
        <title>Genome analysis of Fimbriiglobus ruber SP5, the first member of the order Planctomycetales with confirmed chitinolytic capability.</title>
        <authorList>
            <person name="Ravin N.V."/>
            <person name="Rakitin A.L."/>
            <person name="Ivanova A.A."/>
            <person name="Beletsky A.V."/>
            <person name="Kulichevskaya I.S."/>
            <person name="Mardanov A.V."/>
            <person name="Dedysh S.N."/>
        </authorList>
    </citation>
    <scope>NUCLEOTIDE SEQUENCE [LARGE SCALE GENOMIC DNA]</scope>
    <source>
        <strain evidence="2">SP5</strain>
    </source>
</reference>
<proteinExistence type="predicted"/>
<dbReference type="SUPFAM" id="SSF52172">
    <property type="entry name" value="CheY-like"/>
    <property type="match status" value="1"/>
</dbReference>
<gene>
    <name evidence="1" type="ORF">FRUB_10133</name>
</gene>
<name>A0A225CY55_9BACT</name>
<dbReference type="AlphaFoldDB" id="A0A225CY55"/>
<dbReference type="Gene3D" id="3.40.50.2300">
    <property type="match status" value="1"/>
</dbReference>
<sequence length="168" mass="18597">MSGLTRALLVDDDEWFRKAFRARLRATFPNIELTDRAEPDVSGQYEIYFLDNQFGDVPLAAELVQSIRRAYPKALVIALSGRLDAPTLKRLINEGCNGACEKGDPDELARTFDVVRAYLATADATAGTRQTGGLGGTIRLITDLLREWNNRLDGNDIVPDPHLTAAHR</sequence>
<protein>
    <recommendedName>
        <fullName evidence="3">Response regulatory domain-containing protein</fullName>
    </recommendedName>
</protein>
<dbReference type="RefSeq" id="WP_088260486.1">
    <property type="nucleotide sequence ID" value="NZ_NIDE01000020.1"/>
</dbReference>
<organism evidence="1 2">
    <name type="scientific">Fimbriiglobus ruber</name>
    <dbReference type="NCBI Taxonomy" id="1908690"/>
    <lineage>
        <taxon>Bacteria</taxon>
        <taxon>Pseudomonadati</taxon>
        <taxon>Planctomycetota</taxon>
        <taxon>Planctomycetia</taxon>
        <taxon>Gemmatales</taxon>
        <taxon>Gemmataceae</taxon>
        <taxon>Fimbriiglobus</taxon>
    </lineage>
</organism>
<dbReference type="Proteomes" id="UP000214646">
    <property type="component" value="Unassembled WGS sequence"/>
</dbReference>
<dbReference type="InterPro" id="IPR011006">
    <property type="entry name" value="CheY-like_superfamily"/>
</dbReference>
<evidence type="ECO:0000313" key="2">
    <source>
        <dbReference type="Proteomes" id="UP000214646"/>
    </source>
</evidence>